<evidence type="ECO:0000313" key="5">
    <source>
        <dbReference type="EMBL" id="MFE1754540.1"/>
    </source>
</evidence>
<comment type="similarity">
    <text evidence="1">Belongs to the type-I restriction system S methylase family.</text>
</comment>
<dbReference type="PANTHER" id="PTHR30408">
    <property type="entry name" value="TYPE-1 RESTRICTION ENZYME ECOKI SPECIFICITY PROTEIN"/>
    <property type="match status" value="1"/>
</dbReference>
<dbReference type="GO" id="GO:0016787">
    <property type="term" value="F:hydrolase activity"/>
    <property type="evidence" value="ECO:0007669"/>
    <property type="project" value="UniProtKB-KW"/>
</dbReference>
<dbReference type="Proteomes" id="UP001599756">
    <property type="component" value="Unassembled WGS sequence"/>
</dbReference>
<evidence type="ECO:0000256" key="1">
    <source>
        <dbReference type="ARBA" id="ARBA00010923"/>
    </source>
</evidence>
<keyword evidence="5" id="KW-0378">Hydrolase</keyword>
<dbReference type="InterPro" id="IPR000055">
    <property type="entry name" value="Restrct_endonuc_typeI_TRD"/>
</dbReference>
<keyword evidence="2" id="KW-0680">Restriction system</keyword>
<keyword evidence="5" id="KW-0540">Nuclease</keyword>
<keyword evidence="3" id="KW-0238">DNA-binding</keyword>
<evidence type="ECO:0000259" key="4">
    <source>
        <dbReference type="Pfam" id="PF01420"/>
    </source>
</evidence>
<evidence type="ECO:0000256" key="3">
    <source>
        <dbReference type="ARBA" id="ARBA00023125"/>
    </source>
</evidence>
<dbReference type="CDD" id="cd17253">
    <property type="entry name" value="RMtype1_S_Eco933I-TRD2-CR2_like"/>
    <property type="match status" value="1"/>
</dbReference>
<dbReference type="EMBL" id="JBHYTS010000061">
    <property type="protein sequence ID" value="MFE1754540.1"/>
    <property type="molecule type" value="Genomic_DNA"/>
</dbReference>
<dbReference type="RefSeq" id="WP_381842818.1">
    <property type="nucleotide sequence ID" value="NZ_JBHYTS010000061.1"/>
</dbReference>
<feature type="domain" description="Type I restriction modification DNA specificity" evidence="4">
    <location>
        <begin position="29"/>
        <end position="171"/>
    </location>
</feature>
<dbReference type="InterPro" id="IPR052021">
    <property type="entry name" value="Type-I_RS_S_subunit"/>
</dbReference>
<protein>
    <submittedName>
        <fullName evidence="5">Restriction endonuclease subunit S</fullName>
        <ecNumber evidence="5">3.1.21.-</ecNumber>
    </submittedName>
</protein>
<dbReference type="EC" id="3.1.21.-" evidence="5"/>
<gene>
    <name evidence="5" type="ORF">ACFW88_29020</name>
</gene>
<keyword evidence="5" id="KW-0255">Endonuclease</keyword>
<dbReference type="Gene3D" id="3.90.220.20">
    <property type="entry name" value="DNA methylase specificity domains"/>
    <property type="match status" value="2"/>
</dbReference>
<evidence type="ECO:0000256" key="2">
    <source>
        <dbReference type="ARBA" id="ARBA00022747"/>
    </source>
</evidence>
<dbReference type="SUPFAM" id="SSF116734">
    <property type="entry name" value="DNA methylase specificity domain"/>
    <property type="match status" value="2"/>
</dbReference>
<comment type="caution">
    <text evidence="5">The sequence shown here is derived from an EMBL/GenBank/DDBJ whole genome shotgun (WGS) entry which is preliminary data.</text>
</comment>
<name>A0ABW6HD15_9ACTN</name>
<keyword evidence="6" id="KW-1185">Reference proteome</keyword>
<proteinExistence type="inferred from homology"/>
<sequence>MSGRSTTLRAAADVVLGRQRAPQHDSGPNMVPYLRAANVKDGVLDLTDVKEMNFAPSEQQTFSLRPGDVLITEGSGSISAVGASAVWRGEINGVVCFQNTLLRLRPRDDRADGRFLEWWARSAFGSGVFASIASGANIYHISAERVRALPIELPPLEEQRRIADFLDAETARIDRLAAARDAQLFVLEERELAVIGHMLSGGATSQGGMPTDWPWLPHIPANWSIGPVYAYYSTELGKMLNPERASGEKLRPYLRNANVHWYEINTADMAYMHFEADEVRRYSVAPGDLLVCEGGAGVAEAAVWDGRIEECYFQKSLHRVRQSSEVPVEWLMYWLRFAKACGVFDASGNLATIPHLTGEQLRQYRIPIPRDGRSRIRETSRKIRDMAKARTLLNTAQKRLSERRQALITAAVTGQFDVSTASGRNVTDGVSA</sequence>
<reference evidence="5 6" key="1">
    <citation type="submission" date="2024-09" db="EMBL/GenBank/DDBJ databases">
        <title>The Natural Products Discovery Center: Release of the First 8490 Sequenced Strains for Exploring Actinobacteria Biosynthetic Diversity.</title>
        <authorList>
            <person name="Kalkreuter E."/>
            <person name="Kautsar S.A."/>
            <person name="Yang D."/>
            <person name="Bader C.D."/>
            <person name="Teijaro C.N."/>
            <person name="Fluegel L."/>
            <person name="Davis C.M."/>
            <person name="Simpson J.R."/>
            <person name="Lauterbach L."/>
            <person name="Steele A.D."/>
            <person name="Gui C."/>
            <person name="Meng S."/>
            <person name="Li G."/>
            <person name="Viehrig K."/>
            <person name="Ye F."/>
            <person name="Su P."/>
            <person name="Kiefer A.F."/>
            <person name="Nichols A."/>
            <person name="Cepeda A.J."/>
            <person name="Yan W."/>
            <person name="Fan B."/>
            <person name="Jiang Y."/>
            <person name="Adhikari A."/>
            <person name="Zheng C.-J."/>
            <person name="Schuster L."/>
            <person name="Cowan T.M."/>
            <person name="Smanski M.J."/>
            <person name="Chevrette M.G."/>
            <person name="De Carvalho L.P.S."/>
            <person name="Shen B."/>
        </authorList>
    </citation>
    <scope>NUCLEOTIDE SEQUENCE [LARGE SCALE GENOMIC DNA]</scope>
    <source>
        <strain evidence="5 6">NPDC059500</strain>
    </source>
</reference>
<dbReference type="PANTHER" id="PTHR30408:SF12">
    <property type="entry name" value="TYPE I RESTRICTION ENZYME MJAVIII SPECIFICITY SUBUNIT"/>
    <property type="match status" value="1"/>
</dbReference>
<accession>A0ABW6HD15</accession>
<dbReference type="Pfam" id="PF01420">
    <property type="entry name" value="Methylase_S"/>
    <property type="match status" value="1"/>
</dbReference>
<dbReference type="GO" id="GO:0004519">
    <property type="term" value="F:endonuclease activity"/>
    <property type="evidence" value="ECO:0007669"/>
    <property type="project" value="UniProtKB-KW"/>
</dbReference>
<organism evidence="5 6">
    <name type="scientific">Streptomyces anandii</name>
    <dbReference type="NCBI Taxonomy" id="285454"/>
    <lineage>
        <taxon>Bacteria</taxon>
        <taxon>Bacillati</taxon>
        <taxon>Actinomycetota</taxon>
        <taxon>Actinomycetes</taxon>
        <taxon>Kitasatosporales</taxon>
        <taxon>Streptomycetaceae</taxon>
        <taxon>Streptomyces</taxon>
    </lineage>
</organism>
<evidence type="ECO:0000313" key="6">
    <source>
        <dbReference type="Proteomes" id="UP001599756"/>
    </source>
</evidence>
<dbReference type="InterPro" id="IPR044946">
    <property type="entry name" value="Restrct_endonuc_typeI_TRD_sf"/>
</dbReference>